<dbReference type="InterPro" id="IPR038056">
    <property type="entry name" value="YjbR-like_sf"/>
</dbReference>
<dbReference type="InterPro" id="IPR058532">
    <property type="entry name" value="YjbR/MT2646/Rv2570-like"/>
</dbReference>
<dbReference type="SUPFAM" id="SSF142906">
    <property type="entry name" value="YjbR-like"/>
    <property type="match status" value="1"/>
</dbReference>
<dbReference type="Pfam" id="PF04237">
    <property type="entry name" value="YjbR"/>
    <property type="match status" value="1"/>
</dbReference>
<comment type="caution">
    <text evidence="1">The sequence shown here is derived from an EMBL/GenBank/DDBJ whole genome shotgun (WGS) entry which is preliminary data.</text>
</comment>
<dbReference type="RefSeq" id="WP_145852929.1">
    <property type="nucleotide sequence ID" value="NZ_RPFW01000002.1"/>
</dbReference>
<name>A0A6P2C442_9ACTN</name>
<proteinExistence type="predicted"/>
<evidence type="ECO:0000313" key="1">
    <source>
        <dbReference type="EMBL" id="TVZ05226.1"/>
    </source>
</evidence>
<dbReference type="Proteomes" id="UP000460272">
    <property type="component" value="Unassembled WGS sequence"/>
</dbReference>
<sequence length="123" mass="13499">MDAELTARLRDICMALPEVTERPSHGAPTWFAGGKKSFVQLWASGHHADDFPHLWCAGLPGAQEALTGSAPDRFFRPPYVGHRGWIGVRLDGEVDWTELAELCADAYRAVASARLIALLDDAR</sequence>
<dbReference type="AlphaFoldDB" id="A0A6P2C442"/>
<accession>A0A6P2C442</accession>
<organism evidence="1 2">
    <name type="scientific">Trebonia kvetii</name>
    <dbReference type="NCBI Taxonomy" id="2480626"/>
    <lineage>
        <taxon>Bacteria</taxon>
        <taxon>Bacillati</taxon>
        <taxon>Actinomycetota</taxon>
        <taxon>Actinomycetes</taxon>
        <taxon>Streptosporangiales</taxon>
        <taxon>Treboniaceae</taxon>
        <taxon>Trebonia</taxon>
    </lineage>
</organism>
<dbReference type="EMBL" id="RPFW01000002">
    <property type="protein sequence ID" value="TVZ05226.1"/>
    <property type="molecule type" value="Genomic_DNA"/>
</dbReference>
<evidence type="ECO:0000313" key="2">
    <source>
        <dbReference type="Proteomes" id="UP000460272"/>
    </source>
</evidence>
<reference evidence="1 2" key="1">
    <citation type="submission" date="2018-11" db="EMBL/GenBank/DDBJ databases">
        <title>Trebonia kvetii gen.nov., sp.nov., a novel acidophilic actinobacterium, and proposal of the new actinobacterial family Treboniaceae fam. nov.</title>
        <authorList>
            <person name="Rapoport D."/>
            <person name="Sagova-Mareckova M."/>
            <person name="Sedlacek I."/>
            <person name="Provaznik J."/>
            <person name="Kralova S."/>
            <person name="Pavlinic D."/>
            <person name="Benes V."/>
            <person name="Kopecky J."/>
        </authorList>
    </citation>
    <scope>NUCLEOTIDE SEQUENCE [LARGE SCALE GENOMIC DNA]</scope>
    <source>
        <strain evidence="1 2">15Tr583</strain>
    </source>
</reference>
<dbReference type="GO" id="GO:0003677">
    <property type="term" value="F:DNA binding"/>
    <property type="evidence" value="ECO:0007669"/>
    <property type="project" value="UniProtKB-KW"/>
</dbReference>
<keyword evidence="2" id="KW-1185">Reference proteome</keyword>
<dbReference type="Gene3D" id="3.90.1150.30">
    <property type="match status" value="1"/>
</dbReference>
<protein>
    <submittedName>
        <fullName evidence="1">MmcQ/YjbR family DNA-binding protein</fullName>
    </submittedName>
</protein>
<dbReference type="OrthoDB" id="8479417at2"/>
<keyword evidence="1" id="KW-0238">DNA-binding</keyword>
<gene>
    <name evidence="1" type="ORF">EAS64_11610</name>
</gene>